<dbReference type="CDD" id="cd07037">
    <property type="entry name" value="TPP_PYR_MenD"/>
    <property type="match status" value="1"/>
</dbReference>
<dbReference type="PANTHER" id="PTHR42916:SF1">
    <property type="entry name" value="PROTEIN PHYLLO, CHLOROPLASTIC"/>
    <property type="match status" value="1"/>
</dbReference>
<evidence type="ECO:0000313" key="11">
    <source>
        <dbReference type="Proteomes" id="UP000219559"/>
    </source>
</evidence>
<feature type="domain" description="Thiamine pyrophosphate enzyme N-terminal TPP-binding" evidence="8">
    <location>
        <begin position="8"/>
        <end position="114"/>
    </location>
</feature>
<gene>
    <name evidence="6" type="primary">menD</name>
    <name evidence="10" type="ORF">B7P33_11550</name>
</gene>
<evidence type="ECO:0000256" key="1">
    <source>
        <dbReference type="ARBA" id="ARBA00022679"/>
    </source>
</evidence>
<evidence type="ECO:0000256" key="3">
    <source>
        <dbReference type="ARBA" id="ARBA00022842"/>
    </source>
</evidence>
<dbReference type="PANTHER" id="PTHR42916">
    <property type="entry name" value="2-SUCCINYL-5-ENOLPYRUVYL-6-HYDROXY-3-CYCLOHEXENE-1-CARBOXYLATE SYNTHASE"/>
    <property type="match status" value="1"/>
</dbReference>
<dbReference type="Proteomes" id="UP000219559">
    <property type="component" value="Unassembled WGS sequence"/>
</dbReference>
<dbReference type="InterPro" id="IPR029061">
    <property type="entry name" value="THDP-binding"/>
</dbReference>
<organism evidence="10 11">
    <name type="scientific">Sediminicola luteus</name>
    <dbReference type="NCBI Taxonomy" id="319238"/>
    <lineage>
        <taxon>Bacteria</taxon>
        <taxon>Pseudomonadati</taxon>
        <taxon>Bacteroidota</taxon>
        <taxon>Flavobacteriia</taxon>
        <taxon>Flavobacteriales</taxon>
        <taxon>Flavobacteriaceae</taxon>
        <taxon>Sediminicola</taxon>
    </lineage>
</organism>
<evidence type="ECO:0000259" key="8">
    <source>
        <dbReference type="Pfam" id="PF02776"/>
    </source>
</evidence>
<keyword evidence="11" id="KW-1185">Reference proteome</keyword>
<keyword evidence="5 6" id="KW-0464">Manganese</keyword>
<dbReference type="GO" id="GO:0070204">
    <property type="term" value="F:2-succinyl-5-enolpyruvyl-6-hydroxy-3-cyclohexene-1-carboxylic-acid synthase activity"/>
    <property type="evidence" value="ECO:0007669"/>
    <property type="project" value="UniProtKB-UniRule"/>
</dbReference>
<dbReference type="InterPro" id="IPR012001">
    <property type="entry name" value="Thiamin_PyroP_enz_TPP-bd_dom"/>
</dbReference>
<dbReference type="Gene3D" id="3.40.50.1220">
    <property type="entry name" value="TPP-binding domain"/>
    <property type="match status" value="1"/>
</dbReference>
<dbReference type="SUPFAM" id="SSF52518">
    <property type="entry name" value="Thiamin diphosphate-binding fold (THDP-binding)"/>
    <property type="match status" value="2"/>
</dbReference>
<keyword evidence="1 6" id="KW-0808">Transferase</keyword>
<dbReference type="HAMAP" id="MF_01659">
    <property type="entry name" value="MenD"/>
    <property type="match status" value="1"/>
</dbReference>
<evidence type="ECO:0000313" key="10">
    <source>
        <dbReference type="EMBL" id="PCE64174.1"/>
    </source>
</evidence>
<evidence type="ECO:0000256" key="4">
    <source>
        <dbReference type="ARBA" id="ARBA00023052"/>
    </source>
</evidence>
<comment type="similarity">
    <text evidence="6">Belongs to the TPP enzyme family. MenD subfamily.</text>
</comment>
<keyword evidence="3 6" id="KW-0460">Magnesium</keyword>
<comment type="function">
    <text evidence="6">Catalyzes the thiamine diphosphate-dependent decarboxylation of 2-oxoglutarate and the subsequent addition of the resulting succinic semialdehyde-thiamine pyrophosphate anion to isochorismate to yield 2-succinyl-5-enolpyruvyl-6-hydroxy-3-cyclohexene-1-carboxylate (SEPHCHC).</text>
</comment>
<comment type="pathway">
    <text evidence="6">Quinol/quinone metabolism; 1,4-dihydroxy-2-naphthoate biosynthesis; 1,4-dihydroxy-2-naphthoate from chorismate: step 2/7.</text>
</comment>
<evidence type="ECO:0000259" key="9">
    <source>
        <dbReference type="Pfam" id="PF16582"/>
    </source>
</evidence>
<dbReference type="Pfam" id="PF02775">
    <property type="entry name" value="TPP_enzyme_C"/>
    <property type="match status" value="1"/>
</dbReference>
<dbReference type="AlphaFoldDB" id="A0A2A4G878"/>
<dbReference type="Gene3D" id="3.40.50.970">
    <property type="match status" value="2"/>
</dbReference>
<dbReference type="Pfam" id="PF16582">
    <property type="entry name" value="TPP_enzyme_M_2"/>
    <property type="match status" value="1"/>
</dbReference>
<sequence>MNISNIPLAQQLVGSCKAAGVKHIVISPGSRNAPLTLSFTEAPFFKCFSIVDERSAGFFAMGMAQQLQEPVVLVCTSGSAVLNYYPAIAEAFYSRIPLIVISADRPAYKVDIGDGQVIRQKGVYANHIGYSVSLRQDVSHATETYAQCNPDVDLSAWPRKQEQLAIENQDDIFQALQIAWQEKLPVHLNAPFEEPLYGLTSSDIDIPRWEIPAVEIIASDQIQAMSKKWQESSKKLVLIGSLAPGQINQSILEVLANDPSVLVLTETTANVQHPNFVCSIDSLLVPIEKSEERQRLSEAFRPDIVLSLGGMLVSKKIKALLRDFPPKSHWQVGHAKMDTFFALDTFIKGEASAFLESVTADYKKIPSDYRSFWLGRFKAHRSKRETYLKALEFSDFKVHAQIYDSIPEGFQLQLSNSSTIRYAQLFDQKAGVSIFCNRGTSGIEGSTSTAVGAAYVTKGPSVLVTGDLSFFYDSNAFWNAYVRPDFRVILINNGGGGIFRILPGDKTKNAFETYFETTHGHNAQSICQQFGFEYLEASNQQELGPALKKLYEPHKNPVLLEVSTPRIKNDKILLEYFDFLS</sequence>
<protein>
    <recommendedName>
        <fullName evidence="6">2-succinyl-5-enolpyruvyl-6-hydroxy-3-cyclohexene-1-carboxylate synthase</fullName>
        <shortName evidence="6">SEPHCHC synthase</shortName>
        <ecNumber evidence="6">2.2.1.9</ecNumber>
    </recommendedName>
    <alternativeName>
        <fullName evidence="6">Menaquinone biosynthesis protein MenD</fullName>
    </alternativeName>
</protein>
<dbReference type="RefSeq" id="WP_097442997.1">
    <property type="nucleotide sequence ID" value="NZ_NBWU01000004.1"/>
</dbReference>
<dbReference type="UniPathway" id="UPA00079"/>
<proteinExistence type="inferred from homology"/>
<reference evidence="10 11" key="1">
    <citation type="submission" date="2017-04" db="EMBL/GenBank/DDBJ databases">
        <title>A new member of the family Flavobacteriaceae isolated from ascidians.</title>
        <authorList>
            <person name="Chen L."/>
        </authorList>
    </citation>
    <scope>NUCLEOTIDE SEQUENCE [LARGE SCALE GENOMIC DNA]</scope>
    <source>
        <strain evidence="10 11">HQA918</strain>
    </source>
</reference>
<keyword evidence="6" id="KW-0474">Menaquinone biosynthesis</keyword>
<name>A0A2A4G878_9FLAO</name>
<dbReference type="GO" id="GO:0009234">
    <property type="term" value="P:menaquinone biosynthetic process"/>
    <property type="evidence" value="ECO:0007669"/>
    <property type="project" value="UniProtKB-UniRule"/>
</dbReference>
<evidence type="ECO:0000256" key="5">
    <source>
        <dbReference type="ARBA" id="ARBA00023211"/>
    </source>
</evidence>
<comment type="caution">
    <text evidence="10">The sequence shown here is derived from an EMBL/GenBank/DDBJ whole genome shotgun (WGS) entry which is preliminary data.</text>
</comment>
<dbReference type="OrthoDB" id="9791859at2"/>
<feature type="domain" description="Thiamine pyrophosphate enzyme TPP-binding" evidence="7">
    <location>
        <begin position="422"/>
        <end position="562"/>
    </location>
</feature>
<dbReference type="InterPro" id="IPR032264">
    <property type="entry name" value="MenD_middle"/>
</dbReference>
<dbReference type="NCBIfam" id="TIGR00173">
    <property type="entry name" value="menD"/>
    <property type="match status" value="1"/>
</dbReference>
<dbReference type="GO" id="GO:0030976">
    <property type="term" value="F:thiamine pyrophosphate binding"/>
    <property type="evidence" value="ECO:0007669"/>
    <property type="project" value="UniProtKB-UniRule"/>
</dbReference>
<dbReference type="GO" id="GO:0000287">
    <property type="term" value="F:magnesium ion binding"/>
    <property type="evidence" value="ECO:0007669"/>
    <property type="project" value="UniProtKB-UniRule"/>
</dbReference>
<dbReference type="GO" id="GO:0030145">
    <property type="term" value="F:manganese ion binding"/>
    <property type="evidence" value="ECO:0007669"/>
    <property type="project" value="UniProtKB-UniRule"/>
</dbReference>
<dbReference type="EC" id="2.2.1.9" evidence="6"/>
<feature type="domain" description="Menaquinone biosynthesis protein MenD middle" evidence="9">
    <location>
        <begin position="220"/>
        <end position="412"/>
    </location>
</feature>
<comment type="cofactor">
    <cofactor evidence="6">
        <name>Mg(2+)</name>
        <dbReference type="ChEBI" id="CHEBI:18420"/>
    </cofactor>
    <cofactor evidence="6">
        <name>Mn(2+)</name>
        <dbReference type="ChEBI" id="CHEBI:29035"/>
    </cofactor>
</comment>
<dbReference type="EMBL" id="NBWU01000004">
    <property type="protein sequence ID" value="PCE64174.1"/>
    <property type="molecule type" value="Genomic_DNA"/>
</dbReference>
<evidence type="ECO:0000256" key="2">
    <source>
        <dbReference type="ARBA" id="ARBA00022723"/>
    </source>
</evidence>
<evidence type="ECO:0000259" key="7">
    <source>
        <dbReference type="Pfam" id="PF02775"/>
    </source>
</evidence>
<keyword evidence="4 6" id="KW-0786">Thiamine pyrophosphate</keyword>
<keyword evidence="2 6" id="KW-0479">Metal-binding</keyword>
<dbReference type="PIRSF" id="PIRSF004983">
    <property type="entry name" value="MenD"/>
    <property type="match status" value="1"/>
</dbReference>
<comment type="pathway">
    <text evidence="6">Quinol/quinone metabolism; menaquinone biosynthesis.</text>
</comment>
<comment type="cofactor">
    <cofactor evidence="6">
        <name>thiamine diphosphate</name>
        <dbReference type="ChEBI" id="CHEBI:58937"/>
    </cofactor>
    <text evidence="6">Binds 1 thiamine pyrophosphate per subunit.</text>
</comment>
<dbReference type="UniPathway" id="UPA01057">
    <property type="reaction ID" value="UER00164"/>
</dbReference>
<dbReference type="CDD" id="cd02009">
    <property type="entry name" value="TPP_SHCHC_synthase"/>
    <property type="match status" value="1"/>
</dbReference>
<comment type="catalytic activity">
    <reaction evidence="6">
        <text>isochorismate + 2-oxoglutarate + H(+) = 5-enolpyruvoyl-6-hydroxy-2-succinyl-cyclohex-3-ene-1-carboxylate + CO2</text>
        <dbReference type="Rhea" id="RHEA:25593"/>
        <dbReference type="ChEBI" id="CHEBI:15378"/>
        <dbReference type="ChEBI" id="CHEBI:16526"/>
        <dbReference type="ChEBI" id="CHEBI:16810"/>
        <dbReference type="ChEBI" id="CHEBI:29780"/>
        <dbReference type="ChEBI" id="CHEBI:58818"/>
        <dbReference type="EC" id="2.2.1.9"/>
    </reaction>
</comment>
<evidence type="ECO:0000256" key="6">
    <source>
        <dbReference type="HAMAP-Rule" id="MF_01659"/>
    </source>
</evidence>
<dbReference type="InterPro" id="IPR004433">
    <property type="entry name" value="MenaQ_synth_MenD"/>
</dbReference>
<comment type="subunit">
    <text evidence="6">Homodimer.</text>
</comment>
<dbReference type="InterPro" id="IPR011766">
    <property type="entry name" value="TPP_enzyme_TPP-bd"/>
</dbReference>
<dbReference type="Pfam" id="PF02776">
    <property type="entry name" value="TPP_enzyme_N"/>
    <property type="match status" value="1"/>
</dbReference>
<accession>A0A2A4G878</accession>